<protein>
    <submittedName>
        <fullName evidence="1">Uncharacterized protein</fullName>
    </submittedName>
</protein>
<dbReference type="RefSeq" id="WP_008068302.1">
    <property type="nucleotide sequence ID" value="NZ_AQWK01000009.1"/>
</dbReference>
<reference evidence="1 2" key="1">
    <citation type="journal article" date="2012" name="J. Bacteriol.">
        <title>Draft Genome Sequence of Novosphingobium nitrogenifigens Y88T.</title>
        <authorList>
            <person name="Strabala T.J."/>
            <person name="Macdonald L."/>
            <person name="Liu V."/>
            <person name="Smit A.M."/>
        </authorList>
    </citation>
    <scope>NUCLEOTIDE SEQUENCE [LARGE SCALE GENOMIC DNA]</scope>
    <source>
        <strain evidence="1 2">DSM 19370</strain>
    </source>
</reference>
<dbReference type="STRING" id="983920.Y88_2775"/>
<evidence type="ECO:0000313" key="1">
    <source>
        <dbReference type="EMBL" id="EGD60485.1"/>
    </source>
</evidence>
<evidence type="ECO:0000313" key="2">
    <source>
        <dbReference type="Proteomes" id="UP000004728"/>
    </source>
</evidence>
<gene>
    <name evidence="1" type="ORF">Y88_2775</name>
</gene>
<dbReference type="HOGENOM" id="CLU_2956008_0_0_5"/>
<organism evidence="1 2">
    <name type="scientific">Novosphingobium nitrogenifigens DSM 19370</name>
    <dbReference type="NCBI Taxonomy" id="983920"/>
    <lineage>
        <taxon>Bacteria</taxon>
        <taxon>Pseudomonadati</taxon>
        <taxon>Pseudomonadota</taxon>
        <taxon>Alphaproteobacteria</taxon>
        <taxon>Sphingomonadales</taxon>
        <taxon>Sphingomonadaceae</taxon>
        <taxon>Novosphingobium</taxon>
    </lineage>
</organism>
<name>F1Z475_9SPHN</name>
<sequence>MAAPDAVRQRTITRAAKAMRAAGETSYKIEITPAGAMVIWAGEVAQRPSDNSFDRLIAR</sequence>
<accession>F1Z475</accession>
<comment type="caution">
    <text evidence="1">The sequence shown here is derived from an EMBL/GenBank/DDBJ whole genome shotgun (WGS) entry which is preliminary data.</text>
</comment>
<dbReference type="EMBL" id="AEWJ01000018">
    <property type="protein sequence ID" value="EGD60485.1"/>
    <property type="molecule type" value="Genomic_DNA"/>
</dbReference>
<dbReference type="Proteomes" id="UP000004728">
    <property type="component" value="Unassembled WGS sequence"/>
</dbReference>
<dbReference type="InParanoid" id="F1Z475"/>
<keyword evidence="2" id="KW-1185">Reference proteome</keyword>
<dbReference type="AlphaFoldDB" id="F1Z475"/>
<proteinExistence type="predicted"/>